<dbReference type="PANTHER" id="PTHR28265">
    <property type="entry name" value="MAINTENANCE OF TELOMERE CAPPING PROTEIN 1"/>
    <property type="match status" value="1"/>
</dbReference>
<dbReference type="HOGENOM" id="CLU_042692_0_0_1"/>
<dbReference type="GeneID" id="18247028"/>
<organism evidence="4">
    <name type="scientific">Candida tenuis (strain ATCC 10573 / BCRC 21748 / CBS 615 / JCM 9827 / NBRC 10315 / NRRL Y-1498 / VKM Y-70)</name>
    <name type="common">Yeast</name>
    <name type="synonym">Yamadazyma tenuis</name>
    <dbReference type="NCBI Taxonomy" id="590646"/>
    <lineage>
        <taxon>Eukaryota</taxon>
        <taxon>Fungi</taxon>
        <taxon>Dikarya</taxon>
        <taxon>Ascomycota</taxon>
        <taxon>Saccharomycotina</taxon>
        <taxon>Pichiomycetes</taxon>
        <taxon>Debaryomycetaceae</taxon>
        <taxon>Yamadazyma</taxon>
    </lineage>
</organism>
<dbReference type="InterPro" id="IPR018814">
    <property type="entry name" value="DUF5427"/>
</dbReference>
<dbReference type="Pfam" id="PF10310">
    <property type="entry name" value="DUF5427"/>
    <property type="match status" value="1"/>
</dbReference>
<gene>
    <name evidence="3" type="ORF">CANTEDRAFT_113579</name>
</gene>
<dbReference type="KEGG" id="cten:18247028"/>
<feature type="region of interest" description="Disordered" evidence="2">
    <location>
        <begin position="1"/>
        <end position="78"/>
    </location>
</feature>
<feature type="compositionally biased region" description="Acidic residues" evidence="2">
    <location>
        <begin position="30"/>
        <end position="39"/>
    </location>
</feature>
<evidence type="ECO:0000256" key="2">
    <source>
        <dbReference type="SAM" id="MobiDB-lite"/>
    </source>
</evidence>
<feature type="compositionally biased region" description="Basic and acidic residues" evidence="2">
    <location>
        <begin position="41"/>
        <end position="71"/>
    </location>
</feature>
<dbReference type="EMBL" id="GL996515">
    <property type="protein sequence ID" value="EGV64806.1"/>
    <property type="molecule type" value="Genomic_DNA"/>
</dbReference>
<keyword evidence="1" id="KW-0175">Coiled coil</keyword>
<accession>G3B0U7</accession>
<evidence type="ECO:0000313" key="3">
    <source>
        <dbReference type="EMBL" id="EGV64806.1"/>
    </source>
</evidence>
<evidence type="ECO:0000313" key="4">
    <source>
        <dbReference type="Proteomes" id="UP000000707"/>
    </source>
</evidence>
<dbReference type="AlphaFoldDB" id="G3B0U7"/>
<keyword evidence="4" id="KW-1185">Reference proteome</keyword>
<evidence type="ECO:0008006" key="5">
    <source>
        <dbReference type="Google" id="ProtNLM"/>
    </source>
</evidence>
<dbReference type="STRING" id="590646.G3B0U7"/>
<dbReference type="eggNOG" id="ENOG502QU4J">
    <property type="taxonomic scope" value="Eukaryota"/>
</dbReference>
<evidence type="ECO:0000256" key="1">
    <source>
        <dbReference type="SAM" id="Coils"/>
    </source>
</evidence>
<proteinExistence type="predicted"/>
<sequence>MSKSTDDQDVLEFINSLPDSKSNTPKPEGKEEDLLDFLDELAAHDKKPSKLSPKKKEDPKQEQEQEQEQKPTKPSAAAIESANEELEIDPINSITNWWNKEGSTAVSSLWGSITTNATTLSETTYKIASDTTNQLNTKRQEFMKDQEENGGKNLQQITNLTNRLNNILSNITEQINTIGGEDELINLVIVNDLNNLTYLNDLISKNFGKVMNQVEGGIKVQINNYNHNHNQGDEVDLNMFTGKLIDGEKLCLANLDNSVKNFNKAIEFEKQEQTELNEKLNLINRSNVFISIQPINVSGEVNKDDDEIVIDQTNPSSFFFLIILNDVTNKIVIKTKTQAFPLVWASWLMGQQLDQFQEYEDIDPREWVKDWIKSGLNLSFGVLSQQYVIKRMGF</sequence>
<reference evidence="3 4" key="1">
    <citation type="journal article" date="2011" name="Proc. Natl. Acad. Sci. U.S.A.">
        <title>Comparative genomics of xylose-fermenting fungi for enhanced biofuel production.</title>
        <authorList>
            <person name="Wohlbach D.J."/>
            <person name="Kuo A."/>
            <person name="Sato T.K."/>
            <person name="Potts K.M."/>
            <person name="Salamov A.A."/>
            <person name="LaButti K.M."/>
            <person name="Sun H."/>
            <person name="Clum A."/>
            <person name="Pangilinan J.L."/>
            <person name="Lindquist E.A."/>
            <person name="Lucas S."/>
            <person name="Lapidus A."/>
            <person name="Jin M."/>
            <person name="Gunawan C."/>
            <person name="Balan V."/>
            <person name="Dale B.E."/>
            <person name="Jeffries T.W."/>
            <person name="Zinkel R."/>
            <person name="Barry K.W."/>
            <person name="Grigoriev I.V."/>
            <person name="Gasch A.P."/>
        </authorList>
    </citation>
    <scope>NUCLEOTIDE SEQUENCE [LARGE SCALE GENOMIC DNA]</scope>
    <source>
        <strain evidence="4">ATCC 10573 / BCRC 21748 / CBS 615 / JCM 9827 / NBRC 10315 / NRRL Y-1498 / VKM Y-70</strain>
    </source>
</reference>
<dbReference type="PANTHER" id="PTHR28265:SF1">
    <property type="entry name" value="MAINTENANCE OF TELOMERE CAPPING PROTEIN 1"/>
    <property type="match status" value="1"/>
</dbReference>
<name>G3B0U7_CANTC</name>
<feature type="coiled-coil region" evidence="1">
    <location>
        <begin position="252"/>
        <end position="279"/>
    </location>
</feature>
<dbReference type="Proteomes" id="UP000000707">
    <property type="component" value="Unassembled WGS sequence"/>
</dbReference>
<protein>
    <recommendedName>
        <fullName evidence="5">Maintenance of telomere capping protein 1</fullName>
    </recommendedName>
</protein>
<dbReference type="RefSeq" id="XP_006685612.1">
    <property type="nucleotide sequence ID" value="XM_006685549.1"/>
</dbReference>
<dbReference type="OrthoDB" id="5594977at2759"/>